<reference evidence="5" key="1">
    <citation type="journal article" date="2014" name="Int. J. Syst. Evol. Microbiol.">
        <title>Complete genome sequence of Corynebacterium casei LMG S-19264T (=DSM 44701T), isolated from a smear-ripened cheese.</title>
        <authorList>
            <consortium name="US DOE Joint Genome Institute (JGI-PGF)"/>
            <person name="Walter F."/>
            <person name="Albersmeier A."/>
            <person name="Kalinowski J."/>
            <person name="Ruckert C."/>
        </authorList>
    </citation>
    <scope>NUCLEOTIDE SEQUENCE</scope>
    <source>
        <strain evidence="5">KCTC 32513</strain>
    </source>
</reference>
<sequence>MWRTSPGTEQVKPLKTAADKRDERRVQSIMEWSGQQQNAIDAVAKWHKAGADQVLRVFGYAGTGKTTLAKHFADSIEGRTEFAAFTGKAAIVMQKNGCIGASTIHSLIYRAETDEDTGDAIFKLDSSGAARDAALIVIDECSMVDKAIGTDLMSFGVPILVLGDPAQLPPVKGGGFFTDQTPDIMLTEIHRQAADNPIIRLATEVRMGRTPDYGQYGESRVISAADIDAAQVTAADQVLVGTNRSRHLYNRRLRDLLDKTDPLPMMGDRLVCIRNDRLKKIFNGGLFDVVRSQPHPEKKGCVRLTIASEDFPTRSALTVTVREEFFLGGAESIDWRDLRGQQQFNYGYALTVHKAQGSQWNDVVLFDESRVFGDDRQRWLYTGITRASERITIVR</sequence>
<dbReference type="GO" id="GO:0005524">
    <property type="term" value="F:ATP binding"/>
    <property type="evidence" value="ECO:0007669"/>
    <property type="project" value="UniProtKB-KW"/>
</dbReference>
<feature type="domain" description="UvrD-like helicase C-terminal" evidence="4">
    <location>
        <begin position="346"/>
        <end position="394"/>
    </location>
</feature>
<dbReference type="GO" id="GO:0003678">
    <property type="term" value="F:DNA helicase activity"/>
    <property type="evidence" value="ECO:0007669"/>
    <property type="project" value="UniProtKB-ARBA"/>
</dbReference>
<dbReference type="InterPro" id="IPR027785">
    <property type="entry name" value="UvrD-like_helicase_C"/>
</dbReference>
<dbReference type="Pfam" id="PF13538">
    <property type="entry name" value="UvrD_C_2"/>
    <property type="match status" value="1"/>
</dbReference>
<reference evidence="5" key="2">
    <citation type="submission" date="2020-09" db="EMBL/GenBank/DDBJ databases">
        <authorList>
            <person name="Sun Q."/>
            <person name="Kim S."/>
        </authorList>
    </citation>
    <scope>NUCLEOTIDE SEQUENCE</scope>
    <source>
        <strain evidence="5">KCTC 32513</strain>
    </source>
</reference>
<gene>
    <name evidence="5" type="ORF">GCM10009069_09890</name>
</gene>
<dbReference type="AlphaFoldDB" id="A0A8J3G1K2"/>
<dbReference type="CDD" id="cd18809">
    <property type="entry name" value="SF1_C_RecD"/>
    <property type="match status" value="1"/>
</dbReference>
<proteinExistence type="predicted"/>
<dbReference type="SUPFAM" id="SSF52540">
    <property type="entry name" value="P-loop containing nucleoside triphosphate hydrolases"/>
    <property type="match status" value="2"/>
</dbReference>
<dbReference type="Gene3D" id="3.40.50.300">
    <property type="entry name" value="P-loop containing nucleotide triphosphate hydrolases"/>
    <property type="match status" value="2"/>
</dbReference>
<evidence type="ECO:0000259" key="4">
    <source>
        <dbReference type="Pfam" id="PF13538"/>
    </source>
</evidence>
<protein>
    <submittedName>
        <fullName evidence="5">ATP-binding protein</fullName>
    </submittedName>
</protein>
<dbReference type="Proteomes" id="UP000634004">
    <property type="component" value="Unassembled WGS sequence"/>
</dbReference>
<feature type="region of interest" description="Disordered" evidence="3">
    <location>
        <begin position="1"/>
        <end position="22"/>
    </location>
</feature>
<organism evidence="5 6">
    <name type="scientific">Algimonas arctica</name>
    <dbReference type="NCBI Taxonomy" id="1479486"/>
    <lineage>
        <taxon>Bacteria</taxon>
        <taxon>Pseudomonadati</taxon>
        <taxon>Pseudomonadota</taxon>
        <taxon>Alphaproteobacteria</taxon>
        <taxon>Maricaulales</taxon>
        <taxon>Robiginitomaculaceae</taxon>
        <taxon>Algimonas</taxon>
    </lineage>
</organism>
<evidence type="ECO:0000256" key="1">
    <source>
        <dbReference type="ARBA" id="ARBA00022741"/>
    </source>
</evidence>
<evidence type="ECO:0000313" key="5">
    <source>
        <dbReference type="EMBL" id="GHA88874.1"/>
    </source>
</evidence>
<keyword evidence="6" id="KW-1185">Reference proteome</keyword>
<evidence type="ECO:0000313" key="6">
    <source>
        <dbReference type="Proteomes" id="UP000634004"/>
    </source>
</evidence>
<dbReference type="PANTHER" id="PTHR43788">
    <property type="entry name" value="DNA2/NAM7 HELICASE FAMILY MEMBER"/>
    <property type="match status" value="1"/>
</dbReference>
<evidence type="ECO:0000256" key="2">
    <source>
        <dbReference type="ARBA" id="ARBA00022840"/>
    </source>
</evidence>
<name>A0A8J3G1K2_9PROT</name>
<keyword evidence="2 5" id="KW-0067">ATP-binding</keyword>
<comment type="caution">
    <text evidence="5">The sequence shown here is derived from an EMBL/GenBank/DDBJ whole genome shotgun (WGS) entry which is preliminary data.</text>
</comment>
<accession>A0A8J3G1K2</accession>
<evidence type="ECO:0000256" key="3">
    <source>
        <dbReference type="SAM" id="MobiDB-lite"/>
    </source>
</evidence>
<dbReference type="PANTHER" id="PTHR43788:SF6">
    <property type="entry name" value="DNA HELICASE B"/>
    <property type="match status" value="1"/>
</dbReference>
<dbReference type="Pfam" id="PF13604">
    <property type="entry name" value="AAA_30"/>
    <property type="match status" value="1"/>
</dbReference>
<dbReference type="InterPro" id="IPR050534">
    <property type="entry name" value="Coronavir_polyprotein_1ab"/>
</dbReference>
<keyword evidence="1" id="KW-0547">Nucleotide-binding</keyword>
<dbReference type="InterPro" id="IPR027417">
    <property type="entry name" value="P-loop_NTPase"/>
</dbReference>
<dbReference type="EMBL" id="BMZH01000003">
    <property type="protein sequence ID" value="GHA88874.1"/>
    <property type="molecule type" value="Genomic_DNA"/>
</dbReference>